<keyword evidence="1" id="KW-0175">Coiled coil</keyword>
<feature type="domain" description="Integrase catalytic" evidence="3">
    <location>
        <begin position="723"/>
        <end position="842"/>
    </location>
</feature>
<dbReference type="InterPro" id="IPR036397">
    <property type="entry name" value="RNaseH_sf"/>
</dbReference>
<protein>
    <submittedName>
        <fullName evidence="4">Retrovirus-related pol polyprotein from transposon TNT 1-94</fullName>
    </submittedName>
</protein>
<evidence type="ECO:0000313" key="5">
    <source>
        <dbReference type="Proteomes" id="UP001151760"/>
    </source>
</evidence>
<name>A0ABQ5E9M8_9ASTR</name>
<feature type="region of interest" description="Disordered" evidence="2">
    <location>
        <begin position="592"/>
        <end position="626"/>
    </location>
</feature>
<keyword evidence="5" id="KW-1185">Reference proteome</keyword>
<dbReference type="InterPro" id="IPR001584">
    <property type="entry name" value="Integrase_cat-core"/>
</dbReference>
<dbReference type="Gene3D" id="3.30.420.10">
    <property type="entry name" value="Ribonuclease H-like superfamily/Ribonuclease H"/>
    <property type="match status" value="1"/>
</dbReference>
<dbReference type="EMBL" id="BQNB010016055">
    <property type="protein sequence ID" value="GJT47292.1"/>
    <property type="molecule type" value="Genomic_DNA"/>
</dbReference>
<accession>A0ABQ5E9M8</accession>
<proteinExistence type="predicted"/>
<dbReference type="PANTHER" id="PTHR42648">
    <property type="entry name" value="TRANSPOSASE, PUTATIVE-RELATED"/>
    <property type="match status" value="1"/>
</dbReference>
<dbReference type="InterPro" id="IPR012337">
    <property type="entry name" value="RNaseH-like_sf"/>
</dbReference>
<gene>
    <name evidence="4" type="ORF">Tco_0956007</name>
</gene>
<dbReference type="InterPro" id="IPR057670">
    <property type="entry name" value="SH3_retrovirus"/>
</dbReference>
<evidence type="ECO:0000256" key="1">
    <source>
        <dbReference type="SAM" id="Coils"/>
    </source>
</evidence>
<feature type="coiled-coil region" evidence="1">
    <location>
        <begin position="287"/>
        <end position="314"/>
    </location>
</feature>
<reference evidence="4" key="1">
    <citation type="journal article" date="2022" name="Int. J. Mol. Sci.">
        <title>Draft Genome of Tanacetum Coccineum: Genomic Comparison of Closely Related Tanacetum-Family Plants.</title>
        <authorList>
            <person name="Yamashiro T."/>
            <person name="Shiraishi A."/>
            <person name="Nakayama K."/>
            <person name="Satake H."/>
        </authorList>
    </citation>
    <scope>NUCLEOTIDE SEQUENCE</scope>
</reference>
<evidence type="ECO:0000259" key="3">
    <source>
        <dbReference type="PROSITE" id="PS50994"/>
    </source>
</evidence>
<reference evidence="4" key="2">
    <citation type="submission" date="2022-01" db="EMBL/GenBank/DDBJ databases">
        <authorList>
            <person name="Yamashiro T."/>
            <person name="Shiraishi A."/>
            <person name="Satake H."/>
            <person name="Nakayama K."/>
        </authorList>
    </citation>
    <scope>NUCLEOTIDE SEQUENCE</scope>
</reference>
<evidence type="ECO:0000256" key="2">
    <source>
        <dbReference type="SAM" id="MobiDB-lite"/>
    </source>
</evidence>
<dbReference type="Pfam" id="PF13976">
    <property type="entry name" value="gag_pre-integrs"/>
    <property type="match status" value="1"/>
</dbReference>
<dbReference type="InterPro" id="IPR025724">
    <property type="entry name" value="GAG-pre-integrase_dom"/>
</dbReference>
<dbReference type="Proteomes" id="UP001151760">
    <property type="component" value="Unassembled WGS sequence"/>
</dbReference>
<sequence length="1240" mass="140160">MSGTVPPISPPLGADTGGSHVTNVPEFDKEEFSSWKDRFLVYLDGIEPYLLEIIEYGPFIPLSSLSTSTNLLPKPQKQWSHAEIRLSNQYHEGPSDTRDTKIAALILKFNVFKALEGEKVNGTFTRLKCLLNDPENNGVSISQAEDSDSDIEEDTRISSEFLYDVYVEFHDRALLANHNRFYKRSGRDKESVSSEDERVTKVKAFMAIIEDEPAIGKGDARSGQWVEITMKKVHRLLSIIDDDERKHVLDYTHVDLHYVEDQRKNLLSKFNSLNPEVSSCKSELTNLKNIKALNSSLQNEITRLNLENESQRYEISDLKKVIKKWTSSRVMLDQLLTEQVPGNIVRTLGGRGKKKDTISSKKVLFSKAVESSSEIAPEITSDFESECDIQEPLPPLPKLLGAEPNDSSKNEISLADLTLMPTKKAQPATSTVPGLSFVKKADSSTKKLLLTLMEEVKGLKEQIKIPLDTSPSVSQSGSSKSAKGKQKTWFGPCKHCKFRNHLSKDCYMKPKCSTCGSTNHTTKEHPEQAVVKKTIAKLKAQTSQGSSSRKALMIPKPFIDCKYYGFKDHHSDECEHHPRCDICSSIAHETADCTKKPSSNNRKPRIANKQSAEPTEKYSKKSGPKVVFGDNSSDGIEGYGSMNCNRITFTRVAYGTIFNQNNEVMLIAPRRRDVYVIDMSSYNEKRNAFFFAKASNSINWLWHTRLSYLNFKNINKLARQNLVAGLPSLTFSKDKTCSSCEKGKHHRASFKTKRSFSIIKCLHLLYMDLFKPVKPQTISHNKYTLVIVDEYSRKMENLNEVRVKKLRSDNGTKFRNHKLEEFCDEKGISQNFSSPCTPEQNGGEAINTACYTQNRSIIVKRHRKTAYYVFRGRSPDISHFYVFGCLMHIHNHRDQLGKFDAKADDGFFLGYSPVAKSFRVFNIRRQEMEETYHVTFNEDDEAISNLATGGMKSTSNEQKIIPLMMNSFILKDTFCMTYLIPGLIELDESDSVKNLGIVEVRSLSIIDPISLLNQTYHSFLSPSSEVSVPKYPFGIHPCSCKRILQALILKAYYLDSDSLDLQPDRKSNLSGVVNTLGGKYCISAALTKQPSAYYSNYLREFWYTAEADSTMNTITFTLSNFDKPLSFDLDVFSTVTDLKRSENYVSLPSNETVRAGLATLGLIDKNDTSLSSSDLFNSSLLKMRYFSLKWRVLIQYIVKSLGGMQGSHDQLNVNQQIIAYCLCWGLDIDIAYTLFSDMIV</sequence>
<dbReference type="PANTHER" id="PTHR42648:SF32">
    <property type="entry name" value="RIBONUCLEASE H-LIKE DOMAIN, GAG-PRE-INTEGRASE DOMAIN PROTEIN-RELATED"/>
    <property type="match status" value="1"/>
</dbReference>
<evidence type="ECO:0000313" key="4">
    <source>
        <dbReference type="EMBL" id="GJT47292.1"/>
    </source>
</evidence>
<dbReference type="SUPFAM" id="SSF53098">
    <property type="entry name" value="Ribonuclease H-like"/>
    <property type="match status" value="1"/>
</dbReference>
<dbReference type="InterPro" id="IPR039537">
    <property type="entry name" value="Retrotran_Ty1/copia-like"/>
</dbReference>
<dbReference type="PROSITE" id="PS50994">
    <property type="entry name" value="INTEGRASE"/>
    <property type="match status" value="1"/>
</dbReference>
<organism evidence="4 5">
    <name type="scientific">Tanacetum coccineum</name>
    <dbReference type="NCBI Taxonomy" id="301880"/>
    <lineage>
        <taxon>Eukaryota</taxon>
        <taxon>Viridiplantae</taxon>
        <taxon>Streptophyta</taxon>
        <taxon>Embryophyta</taxon>
        <taxon>Tracheophyta</taxon>
        <taxon>Spermatophyta</taxon>
        <taxon>Magnoliopsida</taxon>
        <taxon>eudicotyledons</taxon>
        <taxon>Gunneridae</taxon>
        <taxon>Pentapetalae</taxon>
        <taxon>asterids</taxon>
        <taxon>campanulids</taxon>
        <taxon>Asterales</taxon>
        <taxon>Asteraceae</taxon>
        <taxon>Asteroideae</taxon>
        <taxon>Anthemideae</taxon>
        <taxon>Anthemidinae</taxon>
        <taxon>Tanacetum</taxon>
    </lineage>
</organism>
<dbReference type="Pfam" id="PF25597">
    <property type="entry name" value="SH3_retrovirus"/>
    <property type="match status" value="1"/>
</dbReference>
<feature type="region of interest" description="Disordered" evidence="2">
    <location>
        <begin position="1"/>
        <end position="23"/>
    </location>
</feature>
<comment type="caution">
    <text evidence="4">The sequence shown here is derived from an EMBL/GenBank/DDBJ whole genome shotgun (WGS) entry which is preliminary data.</text>
</comment>